<organism evidence="3 4">
    <name type="scientific">Pedobacter cryoconitis</name>
    <dbReference type="NCBI Taxonomy" id="188932"/>
    <lineage>
        <taxon>Bacteria</taxon>
        <taxon>Pseudomonadati</taxon>
        <taxon>Bacteroidota</taxon>
        <taxon>Sphingobacteriia</taxon>
        <taxon>Sphingobacteriales</taxon>
        <taxon>Sphingobacteriaceae</taxon>
        <taxon>Pedobacter</taxon>
    </lineage>
</organism>
<evidence type="ECO:0000256" key="1">
    <source>
        <dbReference type="SAM" id="Phobius"/>
    </source>
</evidence>
<sequence>MNITIIGASAGVGFAAVQQALNQGHRVTALSTQTASIPDHPHLNKVNGSAASVSDLKNVMAGAQALIIAIGTKNKKPNTLFSDTATALVKAGEALDFKAPIIVITGFGAGASSGFLSFFMRTVIRIFLKHQYKNKTMMEEIIAKSNLNWEIVRPGMLTNGALTQKYKVLPNLYRGIKIGKISRADVADFLLHEAERPTMLQKYPALTS</sequence>
<accession>A0A7W8ZP59</accession>
<dbReference type="GO" id="GO:0004074">
    <property type="term" value="F:biliverdin reductase [NAD(P)H] activity"/>
    <property type="evidence" value="ECO:0007669"/>
    <property type="project" value="TreeGrafter"/>
</dbReference>
<dbReference type="PANTHER" id="PTHR43355:SF2">
    <property type="entry name" value="FLAVIN REDUCTASE (NADPH)"/>
    <property type="match status" value="1"/>
</dbReference>
<dbReference type="AlphaFoldDB" id="A0A7W8ZP59"/>
<feature type="domain" description="NAD(P)-binding" evidence="2">
    <location>
        <begin position="7"/>
        <end position="196"/>
    </location>
</feature>
<evidence type="ECO:0000259" key="2">
    <source>
        <dbReference type="Pfam" id="PF13460"/>
    </source>
</evidence>
<dbReference type="Proteomes" id="UP000537204">
    <property type="component" value="Unassembled WGS sequence"/>
</dbReference>
<dbReference type="SUPFAM" id="SSF51735">
    <property type="entry name" value="NAD(P)-binding Rossmann-fold domains"/>
    <property type="match status" value="1"/>
</dbReference>
<feature type="transmembrane region" description="Helical" evidence="1">
    <location>
        <begin position="101"/>
        <end position="128"/>
    </location>
</feature>
<keyword evidence="1" id="KW-1133">Transmembrane helix</keyword>
<comment type="caution">
    <text evidence="3">The sequence shown here is derived from an EMBL/GenBank/DDBJ whole genome shotgun (WGS) entry which is preliminary data.</text>
</comment>
<evidence type="ECO:0000313" key="3">
    <source>
        <dbReference type="EMBL" id="MBB5637609.1"/>
    </source>
</evidence>
<protein>
    <submittedName>
        <fullName evidence="3">Putative NADH-flavin reductase</fullName>
    </submittedName>
</protein>
<keyword evidence="1" id="KW-0812">Transmembrane</keyword>
<dbReference type="Pfam" id="PF13460">
    <property type="entry name" value="NAD_binding_10"/>
    <property type="match status" value="1"/>
</dbReference>
<dbReference type="Gene3D" id="3.40.50.720">
    <property type="entry name" value="NAD(P)-binding Rossmann-like Domain"/>
    <property type="match status" value="1"/>
</dbReference>
<dbReference type="RefSeq" id="WP_183883467.1">
    <property type="nucleotide sequence ID" value="NZ_JACHCD010000001.1"/>
</dbReference>
<proteinExistence type="predicted"/>
<name>A0A7W8ZP59_9SPHI</name>
<dbReference type="EMBL" id="JACHCE010000005">
    <property type="protein sequence ID" value="MBB5637609.1"/>
    <property type="molecule type" value="Genomic_DNA"/>
</dbReference>
<dbReference type="InterPro" id="IPR051606">
    <property type="entry name" value="Polyketide_Oxido-like"/>
</dbReference>
<dbReference type="InterPro" id="IPR036291">
    <property type="entry name" value="NAD(P)-bd_dom_sf"/>
</dbReference>
<gene>
    <name evidence="3" type="ORF">HDE68_003524</name>
</gene>
<dbReference type="PANTHER" id="PTHR43355">
    <property type="entry name" value="FLAVIN REDUCTASE (NADPH)"/>
    <property type="match status" value="1"/>
</dbReference>
<reference evidence="3 4" key="1">
    <citation type="submission" date="2020-08" db="EMBL/GenBank/DDBJ databases">
        <title>Genomic Encyclopedia of Type Strains, Phase IV (KMG-V): Genome sequencing to study the core and pangenomes of soil and plant-associated prokaryotes.</title>
        <authorList>
            <person name="Whitman W."/>
        </authorList>
    </citation>
    <scope>NUCLEOTIDE SEQUENCE [LARGE SCALE GENOMIC DNA]</scope>
    <source>
        <strain evidence="3 4">S3M1</strain>
    </source>
</reference>
<dbReference type="GO" id="GO:0042602">
    <property type="term" value="F:riboflavin reductase (NADPH) activity"/>
    <property type="evidence" value="ECO:0007669"/>
    <property type="project" value="TreeGrafter"/>
</dbReference>
<keyword evidence="1" id="KW-0472">Membrane</keyword>
<evidence type="ECO:0000313" key="4">
    <source>
        <dbReference type="Proteomes" id="UP000537204"/>
    </source>
</evidence>
<dbReference type="InterPro" id="IPR016040">
    <property type="entry name" value="NAD(P)-bd_dom"/>
</dbReference>